<accession>A0A3M9Y608</accession>
<evidence type="ECO:0008006" key="4">
    <source>
        <dbReference type="Google" id="ProtNLM"/>
    </source>
</evidence>
<organism evidence="2 3">
    <name type="scientific">Verticillium nonalfalfae</name>
    <dbReference type="NCBI Taxonomy" id="1051616"/>
    <lineage>
        <taxon>Eukaryota</taxon>
        <taxon>Fungi</taxon>
        <taxon>Dikarya</taxon>
        <taxon>Ascomycota</taxon>
        <taxon>Pezizomycotina</taxon>
        <taxon>Sordariomycetes</taxon>
        <taxon>Hypocreomycetidae</taxon>
        <taxon>Glomerellales</taxon>
        <taxon>Plectosphaerellaceae</taxon>
        <taxon>Verticillium</taxon>
    </lineage>
</organism>
<proteinExistence type="predicted"/>
<feature type="region of interest" description="Disordered" evidence="1">
    <location>
        <begin position="1"/>
        <end position="130"/>
    </location>
</feature>
<comment type="caution">
    <text evidence="2">The sequence shown here is derived from an EMBL/GenBank/DDBJ whole genome shotgun (WGS) entry which is preliminary data.</text>
</comment>
<evidence type="ECO:0000313" key="2">
    <source>
        <dbReference type="EMBL" id="RNJ55711.1"/>
    </source>
</evidence>
<dbReference type="STRING" id="1051616.A0A3M9Y608"/>
<sequence length="405" mass="44350">MAATRSDDTHAKADGAHGDAAAGEKHVIDNQDNGASPDAKRVKRDEADDGKQTTIEESFAKSGESKPTTTTDESRDDEADEQTQNGNDTEMGDSKDEENEDEERDNKVDAKPTSRSDTAEKPHEDPDVPSSILEKGLIYFFIRARVNNDEPEQVNDIARSYFILRPLARDARLGEGPIGDAGNSRLLALPKKVLPQSGKDRFMVFVEKSGASFKELKETFLQGAENVTKTQGTSTTPPATPAAEGVYVITTTGRDSHLAYMITLPGELGEVQKDLGVKEQGSFILSTKNPEQPSPANTQLPEGPGFSKEIQDEFQGRRWLPSKPAHFDYPNAQILLIGESSGIDKAVEPQQKDQKNGKEEPEEVLKDLEDDDVDRMKHLGGSDSEAIFKDLKASADDFPKLMTTF</sequence>
<evidence type="ECO:0000313" key="3">
    <source>
        <dbReference type="Proteomes" id="UP000267145"/>
    </source>
</evidence>
<feature type="region of interest" description="Disordered" evidence="1">
    <location>
        <begin position="347"/>
        <end position="386"/>
    </location>
</feature>
<keyword evidence="3" id="KW-1185">Reference proteome</keyword>
<dbReference type="Proteomes" id="UP000267145">
    <property type="component" value="Unassembled WGS sequence"/>
</dbReference>
<gene>
    <name evidence="2" type="ORF">D7B24_008237</name>
</gene>
<dbReference type="GeneID" id="39611926"/>
<feature type="compositionally biased region" description="Basic and acidic residues" evidence="1">
    <location>
        <begin position="1"/>
        <end position="29"/>
    </location>
</feature>
<feature type="region of interest" description="Disordered" evidence="1">
    <location>
        <begin position="285"/>
        <end position="308"/>
    </location>
</feature>
<dbReference type="EMBL" id="RBVV01000071">
    <property type="protein sequence ID" value="RNJ55711.1"/>
    <property type="molecule type" value="Genomic_DNA"/>
</dbReference>
<dbReference type="PANTHER" id="PTHR34776">
    <property type="entry name" value="F17F16.3 PROTEIN"/>
    <property type="match status" value="1"/>
</dbReference>
<reference evidence="2 3" key="1">
    <citation type="submission" date="2018-10" db="EMBL/GenBank/DDBJ databases">
        <title>Genome sequence of Verticillium nonalfalfae VnAa140.</title>
        <authorList>
            <person name="Stajich J.E."/>
            <person name="Kasson M.T."/>
        </authorList>
    </citation>
    <scope>NUCLEOTIDE SEQUENCE [LARGE SCALE GENOMIC DNA]</scope>
    <source>
        <strain evidence="2 3">VnAa140</strain>
    </source>
</reference>
<dbReference type="PANTHER" id="PTHR34776:SF1">
    <property type="entry name" value="F17F16.3 PROTEIN"/>
    <property type="match status" value="1"/>
</dbReference>
<evidence type="ECO:0000256" key="1">
    <source>
        <dbReference type="SAM" id="MobiDB-lite"/>
    </source>
</evidence>
<feature type="compositionally biased region" description="Basic and acidic residues" evidence="1">
    <location>
        <begin position="38"/>
        <end position="51"/>
    </location>
</feature>
<feature type="compositionally biased region" description="Polar residues" evidence="1">
    <location>
        <begin position="285"/>
        <end position="300"/>
    </location>
</feature>
<feature type="compositionally biased region" description="Basic and acidic residues" evidence="1">
    <location>
        <begin position="347"/>
        <end position="367"/>
    </location>
</feature>
<dbReference type="AlphaFoldDB" id="A0A3M9Y608"/>
<name>A0A3M9Y608_9PEZI</name>
<dbReference type="RefSeq" id="XP_028493869.1">
    <property type="nucleotide sequence ID" value="XM_028642330.1"/>
</dbReference>
<feature type="compositionally biased region" description="Basic and acidic residues" evidence="1">
    <location>
        <begin position="104"/>
        <end position="126"/>
    </location>
</feature>
<protein>
    <recommendedName>
        <fullName evidence="4">BTB domain transcription factor</fullName>
    </recommendedName>
</protein>